<reference evidence="8" key="1">
    <citation type="journal article" date="2013" name="Syst. Appl. Microbiol.">
        <title>New insights into the archaeal diversity of a hypersaline microbial mat obtained by a metagenomic approach.</title>
        <authorList>
            <person name="Lopez-Lopez A."/>
            <person name="Richter M."/>
            <person name="Pena A."/>
            <person name="Tamames J."/>
            <person name="Rossello-Mora R."/>
        </authorList>
    </citation>
    <scope>NUCLEOTIDE SEQUENCE</scope>
</reference>
<proteinExistence type="inferred from homology"/>
<evidence type="ECO:0000256" key="5">
    <source>
        <dbReference type="ARBA" id="ARBA00022801"/>
    </source>
</evidence>
<dbReference type="Pfam" id="PF01074">
    <property type="entry name" value="Glyco_hydro_38N"/>
    <property type="match status" value="1"/>
</dbReference>
<dbReference type="EC" id="3.2.1.24" evidence="3"/>
<comment type="similarity">
    <text evidence="2">Belongs to the glycosyl hydrolase 38 family.</text>
</comment>
<dbReference type="InterPro" id="IPR015341">
    <property type="entry name" value="Glyco_hydro_38_cen"/>
</dbReference>
<organism evidence="8">
    <name type="scientific">uncultured organism</name>
    <dbReference type="NCBI Taxonomy" id="155900"/>
    <lineage>
        <taxon>unclassified sequences</taxon>
        <taxon>environmental samples</taxon>
    </lineage>
</organism>
<sequence length="1064" mass="122203">MKKGPKKRVEDTQSRVKKLIEVGHEDVEELYFYRTQGFEKPEELSPEEFEKCAPDFSWLRDRKYRPEERQKADASLYRGGKRAEELSLGNSVWFRVKITLPDELEGEPVFFRFVAKPTEQAENSPLQGRPSLECLSYRNNKPWKAFDQGHDSLLLSESAVPGEEFDLLIEAGTTLFWGGLELDRFQLETAEIFSERGPVKDFYREFRLLNDLRKSLGEENPQGRKILDGLNEASHMFPFGYENETELIEGARRAQKPLKPLKELTSEISDFKLSVTGHAHLDAAWLWPWSETIRKSGRTSSTATRLLEKYPGYRFLFSQPALYEFIRNHYPELYERISKLIESGAWEPVGGTWVESDVNISGAEPLARQFLYGKRYFRQNFDVDPEITFLPDAFGFPAGLPGIANAADCSYFFTHKLSWNEENEFPHHSFNWEGIDGSKVLAHFPPADTYNGMSLGNGMEEIVKSAKDYSERERHDEAAYLIGWGDGGGGPNREMIEDVEKIDEMDPTPDAEFRSLKEFFKDLEESREDFESWYGELYLERHRGTFTTQGEVKRQNRRLEFRLRETEFWSVLAAITAEDFDYPANELEEAWKAYLFNQFHDILPGSSIRDVYVDTRRDYGEVSEDCERLLDKAKETVLPIQEGTSHVFVSNSLPWKMDRVVETEVTGPAGEVLTGKTRNGEEVPAQRAHDGKTLLAAEELPAMGGKSFAIESSAKQIDNPIEVSKRGLENEKIALDLTPRGEIKSIYDKEADREVVSGTANRLVAYRDVPTEYQAWELEEDIYENGDELPHPERSTELESGPVRGILKQTRSFGDSEIVQRIKLYRDSRRIDFDTEVSWHEEKVLLKALFPVDVRTRQANYEVQFGHFDRSTHENTSWDEAKFEVPHQKWVDVSEYGYGAALLNDGKYGVNVDKTVIGLSLLRAPKWPDPEADMGRHEFTYSFLPHSGDFQESGVIEAAYDLNSTTETGEVNDFVRIPSLIKTDDRGTIVESVKLAEDSERRLVIRLYEAWGRKRKVDIDFGFSPKAVKTLNLIEDERKELEAENGSLKYEFDPFEIVTLGVDF</sequence>
<evidence type="ECO:0000256" key="4">
    <source>
        <dbReference type="ARBA" id="ARBA00022723"/>
    </source>
</evidence>
<dbReference type="CDD" id="cd10789">
    <property type="entry name" value="GH38N_AMII_ER_cytosolic"/>
    <property type="match status" value="1"/>
</dbReference>
<dbReference type="InterPro" id="IPR028995">
    <property type="entry name" value="Glyco_hydro_57/38_cen_sf"/>
</dbReference>
<evidence type="ECO:0000256" key="6">
    <source>
        <dbReference type="ARBA" id="ARBA00023295"/>
    </source>
</evidence>
<dbReference type="EMBL" id="JX684077">
    <property type="protein sequence ID" value="AGF92912.1"/>
    <property type="molecule type" value="Genomic_DNA"/>
</dbReference>
<comment type="catalytic activity">
    <reaction evidence="1">
        <text>Hydrolysis of terminal, non-reducing alpha-D-mannose residues in alpha-D-mannosides.</text>
        <dbReference type="EC" id="3.2.1.24"/>
    </reaction>
</comment>
<dbReference type="SUPFAM" id="SSF74650">
    <property type="entry name" value="Galactose mutarotase-like"/>
    <property type="match status" value="1"/>
</dbReference>
<protein>
    <recommendedName>
        <fullName evidence="3">alpha-mannosidase</fullName>
        <ecNumber evidence="3">3.2.1.24</ecNumber>
    </recommendedName>
</protein>
<feature type="domain" description="Glycoside hydrolase family 38 central" evidence="7">
    <location>
        <begin position="540"/>
        <end position="619"/>
    </location>
</feature>
<dbReference type="InterPro" id="IPR037094">
    <property type="entry name" value="Glyco_hydro_38_cen_sf"/>
</dbReference>
<gene>
    <name evidence="8" type="ORF">FLSS-5_0003</name>
</gene>
<dbReference type="InterPro" id="IPR000602">
    <property type="entry name" value="Glyco_hydro_38_N"/>
</dbReference>
<dbReference type="InterPro" id="IPR027291">
    <property type="entry name" value="Glyco_hydro_38_N_sf"/>
</dbReference>
<dbReference type="GO" id="GO:0004559">
    <property type="term" value="F:alpha-mannosidase activity"/>
    <property type="evidence" value="ECO:0007669"/>
    <property type="project" value="UniProtKB-EC"/>
</dbReference>
<dbReference type="GO" id="GO:0030246">
    <property type="term" value="F:carbohydrate binding"/>
    <property type="evidence" value="ECO:0007669"/>
    <property type="project" value="InterPro"/>
</dbReference>
<evidence type="ECO:0000256" key="2">
    <source>
        <dbReference type="ARBA" id="ARBA00009792"/>
    </source>
</evidence>
<evidence type="ECO:0000256" key="1">
    <source>
        <dbReference type="ARBA" id="ARBA00000365"/>
    </source>
</evidence>
<name>M1Q104_9ZZZZ</name>
<dbReference type="PANTHER" id="PTHR46017:SF1">
    <property type="entry name" value="ALPHA-MANNOSIDASE 2C1"/>
    <property type="match status" value="1"/>
</dbReference>
<dbReference type="GO" id="GO:0009313">
    <property type="term" value="P:oligosaccharide catabolic process"/>
    <property type="evidence" value="ECO:0007669"/>
    <property type="project" value="TreeGrafter"/>
</dbReference>
<accession>M1Q104</accession>
<dbReference type="FunFam" id="2.70.98.30:FF:000001">
    <property type="entry name" value="alpha-mannosidase 2C1 isoform X2"/>
    <property type="match status" value="1"/>
</dbReference>
<dbReference type="InterPro" id="IPR011682">
    <property type="entry name" value="Glyco_hydro_38_C"/>
</dbReference>
<dbReference type="Gene3D" id="1.20.1270.50">
    <property type="entry name" value="Glycoside hydrolase family 38, central domain"/>
    <property type="match status" value="1"/>
</dbReference>
<dbReference type="InterPro" id="IPR041147">
    <property type="entry name" value="GH38_C"/>
</dbReference>
<dbReference type="Pfam" id="PF09261">
    <property type="entry name" value="Alpha-mann_mid"/>
    <property type="match status" value="1"/>
</dbReference>
<dbReference type="PANTHER" id="PTHR46017">
    <property type="entry name" value="ALPHA-MANNOSIDASE 2C1"/>
    <property type="match status" value="1"/>
</dbReference>
<dbReference type="InterPro" id="IPR011330">
    <property type="entry name" value="Glyco_hydro/deAcase_b/a-brl"/>
</dbReference>
<keyword evidence="5" id="KW-0378">Hydrolase</keyword>
<keyword evidence="6" id="KW-0326">Glycosidase</keyword>
<dbReference type="GO" id="GO:0006013">
    <property type="term" value="P:mannose metabolic process"/>
    <property type="evidence" value="ECO:0007669"/>
    <property type="project" value="InterPro"/>
</dbReference>
<dbReference type="SUPFAM" id="SSF88688">
    <property type="entry name" value="Families 57/38 glycoside transferase middle domain"/>
    <property type="match status" value="1"/>
</dbReference>
<dbReference type="SUPFAM" id="SSF88713">
    <property type="entry name" value="Glycoside hydrolase/deacetylase"/>
    <property type="match status" value="1"/>
</dbReference>
<dbReference type="Gene3D" id="2.70.98.30">
    <property type="entry name" value="Golgi alpha-mannosidase II, domain 4"/>
    <property type="match status" value="1"/>
</dbReference>
<keyword evidence="4" id="KW-0479">Metal-binding</keyword>
<dbReference type="Pfam" id="PF17677">
    <property type="entry name" value="Glyco_hydro38C2"/>
    <property type="match status" value="1"/>
</dbReference>
<dbReference type="AlphaFoldDB" id="M1Q104"/>
<dbReference type="Gene3D" id="3.20.110.10">
    <property type="entry name" value="Glycoside hydrolase 38, N terminal domain"/>
    <property type="match status" value="1"/>
</dbReference>
<evidence type="ECO:0000313" key="8">
    <source>
        <dbReference type="EMBL" id="AGF92912.1"/>
    </source>
</evidence>
<dbReference type="InterPro" id="IPR011013">
    <property type="entry name" value="Gal_mutarotase_sf_dom"/>
</dbReference>
<evidence type="ECO:0000256" key="3">
    <source>
        <dbReference type="ARBA" id="ARBA00012752"/>
    </source>
</evidence>
<dbReference type="SMART" id="SM00872">
    <property type="entry name" value="Alpha-mann_mid"/>
    <property type="match status" value="1"/>
</dbReference>
<dbReference type="Pfam" id="PF07748">
    <property type="entry name" value="Glyco_hydro_38C"/>
    <property type="match status" value="1"/>
</dbReference>
<dbReference type="GO" id="GO:0046872">
    <property type="term" value="F:metal ion binding"/>
    <property type="evidence" value="ECO:0007669"/>
    <property type="project" value="UniProtKB-KW"/>
</dbReference>
<dbReference type="FunFam" id="3.20.110.10:FF:000002">
    <property type="entry name" value="alpha-mannosidase 2C1 isoform X1"/>
    <property type="match status" value="1"/>
</dbReference>
<dbReference type="Gene3D" id="2.60.40.2220">
    <property type="match status" value="1"/>
</dbReference>
<evidence type="ECO:0000259" key="7">
    <source>
        <dbReference type="SMART" id="SM00872"/>
    </source>
</evidence>
<dbReference type="FunFam" id="1.20.1270.50:FF:000004">
    <property type="entry name" value="alpha-mannosidase 2C1 isoform X1"/>
    <property type="match status" value="1"/>
</dbReference>